<dbReference type="InterPro" id="IPR008271">
    <property type="entry name" value="Ser/Thr_kinase_AS"/>
</dbReference>
<dbReference type="Gene3D" id="1.10.510.10">
    <property type="entry name" value="Transferase(Phosphotransferase) domain 1"/>
    <property type="match status" value="1"/>
</dbReference>
<protein>
    <recommendedName>
        <fullName evidence="2">RING-type E3 ubiquitin transferase</fullName>
        <ecNumber evidence="2">2.3.2.27</ecNumber>
    </recommendedName>
</protein>
<dbReference type="GO" id="GO:0061630">
    <property type="term" value="F:ubiquitin protein ligase activity"/>
    <property type="evidence" value="ECO:0007669"/>
    <property type="project" value="UniProtKB-EC"/>
</dbReference>
<dbReference type="Gene3D" id="3.30.200.20">
    <property type="entry name" value="Phosphorylase Kinase, domain 1"/>
    <property type="match status" value="1"/>
</dbReference>
<reference evidence="6" key="2">
    <citation type="submission" date="2013-12" db="EMBL/GenBank/DDBJ databases">
        <authorList>
            <person name="Yu Y."/>
            <person name="Lee S."/>
            <person name="de Baynast K."/>
            <person name="Wissotski M."/>
            <person name="Liu L."/>
            <person name="Talag J."/>
            <person name="Goicoechea J."/>
            <person name="Angelova A."/>
            <person name="Jetty R."/>
            <person name="Kudrna D."/>
            <person name="Golser W."/>
            <person name="Rivera L."/>
            <person name="Zhang J."/>
            <person name="Wing R."/>
        </authorList>
    </citation>
    <scope>NUCLEOTIDE SEQUENCE</scope>
</reference>
<accession>A0A0D9XU94</accession>
<reference evidence="5 6" key="1">
    <citation type="submission" date="2012-08" db="EMBL/GenBank/DDBJ databases">
        <title>Oryza genome evolution.</title>
        <authorList>
            <person name="Wing R.A."/>
        </authorList>
    </citation>
    <scope>NUCLEOTIDE SEQUENCE</scope>
</reference>
<name>A0A0D9XU94_9ORYZ</name>
<dbReference type="PROSITE" id="PS00108">
    <property type="entry name" value="PROTEIN_KINASE_ST"/>
    <property type="match status" value="1"/>
</dbReference>
<dbReference type="SUPFAM" id="SSF56112">
    <property type="entry name" value="Protein kinase-like (PK-like)"/>
    <property type="match status" value="1"/>
</dbReference>
<dbReference type="InterPro" id="IPR000719">
    <property type="entry name" value="Prot_kinase_dom"/>
</dbReference>
<evidence type="ECO:0000256" key="1">
    <source>
        <dbReference type="ARBA" id="ARBA00000900"/>
    </source>
</evidence>
<dbReference type="EnsemblPlants" id="LPERR11G16360.1">
    <property type="protein sequence ID" value="LPERR11G16360.1"/>
    <property type="gene ID" value="LPERR11G16360"/>
</dbReference>
<evidence type="ECO:0000313" key="6">
    <source>
        <dbReference type="Proteomes" id="UP000032180"/>
    </source>
</evidence>
<dbReference type="PANTHER" id="PTHR45647">
    <property type="entry name" value="OS02G0152300 PROTEIN"/>
    <property type="match status" value="1"/>
</dbReference>
<evidence type="ECO:0000313" key="5">
    <source>
        <dbReference type="EnsemblPlants" id="LPERR11G16360.1"/>
    </source>
</evidence>
<comment type="catalytic activity">
    <reaction evidence="1">
        <text>S-ubiquitinyl-[E2 ubiquitin-conjugating enzyme]-L-cysteine + [acceptor protein]-L-lysine = [E2 ubiquitin-conjugating enzyme]-L-cysteine + N(6)-ubiquitinyl-[acceptor protein]-L-lysine.</text>
        <dbReference type="EC" id="2.3.2.27"/>
    </reaction>
</comment>
<dbReference type="PROSITE" id="PS50011">
    <property type="entry name" value="PROTEIN_KINASE_DOM"/>
    <property type="match status" value="1"/>
</dbReference>
<dbReference type="Gramene" id="LPERR11G16360.1">
    <property type="protein sequence ID" value="LPERR11G16360.1"/>
    <property type="gene ID" value="LPERR11G16360"/>
</dbReference>
<evidence type="ECO:0000256" key="3">
    <source>
        <dbReference type="ARBA" id="ARBA00022786"/>
    </source>
</evidence>
<organism evidence="5 6">
    <name type="scientific">Leersia perrieri</name>
    <dbReference type="NCBI Taxonomy" id="77586"/>
    <lineage>
        <taxon>Eukaryota</taxon>
        <taxon>Viridiplantae</taxon>
        <taxon>Streptophyta</taxon>
        <taxon>Embryophyta</taxon>
        <taxon>Tracheophyta</taxon>
        <taxon>Spermatophyta</taxon>
        <taxon>Magnoliopsida</taxon>
        <taxon>Liliopsida</taxon>
        <taxon>Poales</taxon>
        <taxon>Poaceae</taxon>
        <taxon>BOP clade</taxon>
        <taxon>Oryzoideae</taxon>
        <taxon>Oryzeae</taxon>
        <taxon>Oryzinae</taxon>
        <taxon>Leersia</taxon>
    </lineage>
</organism>
<dbReference type="EC" id="2.3.2.27" evidence="2"/>
<keyword evidence="3" id="KW-0833">Ubl conjugation pathway</keyword>
<dbReference type="eggNOG" id="ENOG502QQ1P">
    <property type="taxonomic scope" value="Eukaryota"/>
</dbReference>
<keyword evidence="6" id="KW-1185">Reference proteome</keyword>
<dbReference type="GO" id="GO:0005524">
    <property type="term" value="F:ATP binding"/>
    <property type="evidence" value="ECO:0007669"/>
    <property type="project" value="InterPro"/>
</dbReference>
<evidence type="ECO:0000259" key="4">
    <source>
        <dbReference type="PROSITE" id="PS50011"/>
    </source>
</evidence>
<evidence type="ECO:0000256" key="2">
    <source>
        <dbReference type="ARBA" id="ARBA00012483"/>
    </source>
</evidence>
<dbReference type="Pfam" id="PF00069">
    <property type="entry name" value="Pkinase"/>
    <property type="match status" value="1"/>
</dbReference>
<dbReference type="PANTHER" id="PTHR45647:SF154">
    <property type="entry name" value="OS11G0618300 PROTEIN"/>
    <property type="match status" value="1"/>
</dbReference>
<feature type="domain" description="Protein kinase" evidence="4">
    <location>
        <begin position="1"/>
        <end position="254"/>
    </location>
</feature>
<proteinExistence type="predicted"/>
<dbReference type="STRING" id="77586.A0A0D9XU94"/>
<dbReference type="InterPro" id="IPR011009">
    <property type="entry name" value="Kinase-like_dom_sf"/>
</dbReference>
<reference evidence="5" key="3">
    <citation type="submission" date="2015-04" db="UniProtKB">
        <authorList>
            <consortium name="EnsemblPlants"/>
        </authorList>
    </citation>
    <scope>IDENTIFICATION</scope>
</reference>
<dbReference type="SMART" id="SM00220">
    <property type="entry name" value="S_TKc"/>
    <property type="match status" value="1"/>
</dbReference>
<dbReference type="Proteomes" id="UP000032180">
    <property type="component" value="Chromosome 11"/>
</dbReference>
<dbReference type="HOGENOM" id="CLU_000288_21_4_1"/>
<dbReference type="AlphaFoldDB" id="A0A0D9XU94"/>
<dbReference type="InterPro" id="IPR051348">
    <property type="entry name" value="U-box_ubiquitin_ligases"/>
</dbReference>
<sequence length="257" mass="28533">MYLPSPGMDHPSPMLCIIEILSRIRYPNLVALIGACHEKLALIYEYLPNGTLEDRLSEKHRGSFSWQERIGVAASICSALKFLHETKPNPIAHGDLKPSNILFNAKNVCKLGDFGISRILKSLGTEPHHTTDVPKGSGSYMDPDFIATKRLTPGSDVYALGIILLQLVTGKGAMGLRNYVFNKWSGANFGQLDASKQKLIIGKLDLVDSKLKLDDKRIQDVIQMIYLGLICSNVARKSRPNLALEVFPKIHEMMKGY</sequence>
<dbReference type="GO" id="GO:0004672">
    <property type="term" value="F:protein kinase activity"/>
    <property type="evidence" value="ECO:0007669"/>
    <property type="project" value="InterPro"/>
</dbReference>